<reference evidence="2" key="1">
    <citation type="journal article" date="2023" name="PLoS Negl. Trop. Dis.">
        <title>A genome sequence for Biomphalaria pfeifferi, the major vector snail for the human-infecting parasite Schistosoma mansoni.</title>
        <authorList>
            <person name="Bu L."/>
            <person name="Lu L."/>
            <person name="Laidemitt M.R."/>
            <person name="Zhang S.M."/>
            <person name="Mutuku M."/>
            <person name="Mkoji G."/>
            <person name="Steinauer M."/>
            <person name="Loker E.S."/>
        </authorList>
    </citation>
    <scope>NUCLEOTIDE SEQUENCE</scope>
    <source>
        <strain evidence="2">KasaAsao</strain>
    </source>
</reference>
<feature type="compositionally biased region" description="Polar residues" evidence="1">
    <location>
        <begin position="204"/>
        <end position="214"/>
    </location>
</feature>
<feature type="compositionally biased region" description="Low complexity" evidence="1">
    <location>
        <begin position="176"/>
        <end position="192"/>
    </location>
</feature>
<dbReference type="Proteomes" id="UP001233172">
    <property type="component" value="Unassembled WGS sequence"/>
</dbReference>
<dbReference type="SUPFAM" id="SSF47353">
    <property type="entry name" value="Retrovirus capsid dimerization domain-like"/>
    <property type="match status" value="1"/>
</dbReference>
<evidence type="ECO:0000313" key="3">
    <source>
        <dbReference type="Proteomes" id="UP001233172"/>
    </source>
</evidence>
<accession>A0AAD8CCL4</accession>
<feature type="compositionally biased region" description="Polar residues" evidence="1">
    <location>
        <begin position="240"/>
        <end position="251"/>
    </location>
</feature>
<dbReference type="AlphaFoldDB" id="A0AAD8CCL4"/>
<dbReference type="InterPro" id="IPR038269">
    <property type="entry name" value="SCAN_sf"/>
</dbReference>
<dbReference type="PANTHER" id="PTHR46888">
    <property type="entry name" value="ZINC KNUCKLE DOMAINCONTAINING PROTEIN-RELATED"/>
    <property type="match status" value="1"/>
</dbReference>
<keyword evidence="3" id="KW-1185">Reference proteome</keyword>
<evidence type="ECO:0000256" key="1">
    <source>
        <dbReference type="SAM" id="MobiDB-lite"/>
    </source>
</evidence>
<dbReference type="Gene3D" id="1.10.4020.10">
    <property type="entry name" value="DNA breaking-rejoining enzymes"/>
    <property type="match status" value="1"/>
</dbReference>
<feature type="region of interest" description="Disordered" evidence="1">
    <location>
        <begin position="174"/>
        <end position="270"/>
    </location>
</feature>
<name>A0AAD8CCL4_BIOPF</name>
<gene>
    <name evidence="2" type="ORF">Bpfe_000332</name>
</gene>
<organism evidence="2 3">
    <name type="scientific">Biomphalaria pfeifferi</name>
    <name type="common">Bloodfluke planorb</name>
    <name type="synonym">Freshwater snail</name>
    <dbReference type="NCBI Taxonomy" id="112525"/>
    <lineage>
        <taxon>Eukaryota</taxon>
        <taxon>Metazoa</taxon>
        <taxon>Spiralia</taxon>
        <taxon>Lophotrochozoa</taxon>
        <taxon>Mollusca</taxon>
        <taxon>Gastropoda</taxon>
        <taxon>Heterobranchia</taxon>
        <taxon>Euthyneura</taxon>
        <taxon>Panpulmonata</taxon>
        <taxon>Hygrophila</taxon>
        <taxon>Lymnaeoidea</taxon>
        <taxon>Planorbidae</taxon>
        <taxon>Biomphalaria</taxon>
    </lineage>
</organism>
<dbReference type="EMBL" id="JASAOG010000001">
    <property type="protein sequence ID" value="KAK0070349.1"/>
    <property type="molecule type" value="Genomic_DNA"/>
</dbReference>
<sequence>MTHPTCQWSTSTTRQRILKSILSVLKKLDATTVCQWRNGASGYPNASAAKPTKCTLNSHPASEKDYTTLKQALPVQFELTAEAYHKKFRGSRLEHRETYVNLCDRLDKFLIRWHAFSQVPETFDGLASLILSEQLLECMSPEVRVYVREQQASAPANIASAADRYLNARKDLKGKTTATDQQTDQPTSPAQSNLTPKTPEHNQAPGQQSAPPNHQSHHNHVNYSQHDSHHSTCDSRHTSQRQQQAPGTLSMVTPVPQPSAIDPSDQPEDDTYVVSTMAVAPQPTAIDLSKPELPPVLPHPTFLLRE</sequence>
<feature type="compositionally biased region" description="Basic and acidic residues" evidence="1">
    <location>
        <begin position="226"/>
        <end position="237"/>
    </location>
</feature>
<protein>
    <submittedName>
        <fullName evidence="2">Zinc finger protein</fullName>
    </submittedName>
</protein>
<evidence type="ECO:0000313" key="2">
    <source>
        <dbReference type="EMBL" id="KAK0070349.1"/>
    </source>
</evidence>
<dbReference type="PANTHER" id="PTHR46888:SF1">
    <property type="entry name" value="RIBONUCLEASE H"/>
    <property type="match status" value="1"/>
</dbReference>
<comment type="caution">
    <text evidence="2">The sequence shown here is derived from an EMBL/GenBank/DDBJ whole genome shotgun (WGS) entry which is preliminary data.</text>
</comment>
<reference evidence="2" key="2">
    <citation type="submission" date="2023-04" db="EMBL/GenBank/DDBJ databases">
        <authorList>
            <person name="Bu L."/>
            <person name="Lu L."/>
            <person name="Laidemitt M.R."/>
            <person name="Zhang S.M."/>
            <person name="Mutuku M."/>
            <person name="Mkoji G."/>
            <person name="Steinauer M."/>
            <person name="Loker E.S."/>
        </authorList>
    </citation>
    <scope>NUCLEOTIDE SEQUENCE</scope>
    <source>
        <strain evidence="2">KasaAsao</strain>
        <tissue evidence="2">Whole Snail</tissue>
    </source>
</reference>
<proteinExistence type="predicted"/>